<keyword evidence="4" id="KW-0808">Transferase</keyword>
<dbReference type="GO" id="GO:0006487">
    <property type="term" value="P:protein N-linked glycosylation"/>
    <property type="evidence" value="ECO:0007669"/>
    <property type="project" value="TreeGrafter"/>
</dbReference>
<dbReference type="SUPFAM" id="SSF53448">
    <property type="entry name" value="Nucleotide-diphospho-sugar transferases"/>
    <property type="match status" value="1"/>
</dbReference>
<dbReference type="CDD" id="cd04179">
    <property type="entry name" value="DPM_DPG-synthase_like"/>
    <property type="match status" value="1"/>
</dbReference>
<dbReference type="EC" id="2.4.1.-" evidence="4"/>
<dbReference type="Gene3D" id="3.90.550.10">
    <property type="entry name" value="Spore Coat Polysaccharide Biosynthesis Protein SpsA, Chain A"/>
    <property type="match status" value="1"/>
</dbReference>
<keyword evidence="1" id="KW-1133">Transmembrane helix</keyword>
<dbReference type="InterPro" id="IPR018639">
    <property type="entry name" value="DUF2062"/>
</dbReference>
<dbReference type="InterPro" id="IPR001173">
    <property type="entry name" value="Glyco_trans_2-like"/>
</dbReference>
<sequence>MTTIEVQKVISEKKVCIVIPTYNNQKTLKKIIDGILDYTSHIIVVNDGSTDSTSQILDHYSQITTLTLSQNKGKGNALKLGFRKAIEQGFNYAITIDSDGQHYPEDIPVFIDALFKEKEDTLFIGKRNMTQDGIPKKSSFGNKFSNFWFWFETGIKLEDTQSGYRLYPLLRIPKKYFTPKFEFEIEIIVRTAWNHIPVKNVPVKVLYDPLERVSHFRPFKDFTRISILNTILVIITLFYIIPRNFVNNFQKKSFKKFLKEDILESDGTNRTKAFSIALGIFIGLSPFWGFQTLLVISLAVLFKLNKVLAFLASNISLPPFIPFIIAASLFLGTPFVSGNSNILSQELNFQLIKNHLFQYIIGSLILATVMSILSGTAVLLFLNKLDTENN</sequence>
<dbReference type="Proteomes" id="UP000445144">
    <property type="component" value="Unassembled WGS sequence"/>
</dbReference>
<keyword evidence="5" id="KW-1185">Reference proteome</keyword>
<feature type="domain" description="DUF2062" evidence="3">
    <location>
        <begin position="258"/>
        <end position="384"/>
    </location>
</feature>
<feature type="transmembrane region" description="Helical" evidence="1">
    <location>
        <begin position="273"/>
        <end position="302"/>
    </location>
</feature>
<keyword evidence="4" id="KW-0328">Glycosyltransferase</keyword>
<protein>
    <submittedName>
        <fullName evidence="4">Polyprenol monophosphomannose synthase</fullName>
        <ecNumber evidence="4">2.4.1.-</ecNumber>
    </submittedName>
</protein>
<keyword evidence="1" id="KW-0472">Membrane</keyword>
<dbReference type="EMBL" id="CACVBR010000010">
    <property type="protein sequence ID" value="CAA7195346.1"/>
    <property type="molecule type" value="Genomic_DNA"/>
</dbReference>
<evidence type="ECO:0000313" key="4">
    <source>
        <dbReference type="EMBL" id="CAA7195346.1"/>
    </source>
</evidence>
<evidence type="ECO:0000256" key="1">
    <source>
        <dbReference type="SAM" id="Phobius"/>
    </source>
</evidence>
<dbReference type="Pfam" id="PF00535">
    <property type="entry name" value="Glycos_transf_2"/>
    <property type="match status" value="1"/>
</dbReference>
<name>A0A6N4XA60_9FLAO</name>
<accession>A0A6N4XA60</accession>
<dbReference type="AlphaFoldDB" id="A0A6N4XA60"/>
<proteinExistence type="predicted"/>
<evidence type="ECO:0000259" key="3">
    <source>
        <dbReference type="Pfam" id="PF09835"/>
    </source>
</evidence>
<dbReference type="PANTHER" id="PTHR10859:SF91">
    <property type="entry name" value="DOLICHYL-PHOSPHATE BETA-GLUCOSYLTRANSFERASE"/>
    <property type="match status" value="1"/>
</dbReference>
<feature type="transmembrane region" description="Helical" evidence="1">
    <location>
        <begin position="356"/>
        <end position="382"/>
    </location>
</feature>
<feature type="transmembrane region" description="Helical" evidence="1">
    <location>
        <begin position="222"/>
        <end position="241"/>
    </location>
</feature>
<dbReference type="InterPro" id="IPR029044">
    <property type="entry name" value="Nucleotide-diphossugar_trans"/>
</dbReference>
<dbReference type="PANTHER" id="PTHR10859">
    <property type="entry name" value="GLYCOSYL TRANSFERASE"/>
    <property type="match status" value="1"/>
</dbReference>
<evidence type="ECO:0000313" key="5">
    <source>
        <dbReference type="Proteomes" id="UP000445144"/>
    </source>
</evidence>
<dbReference type="GO" id="GO:0016757">
    <property type="term" value="F:glycosyltransferase activity"/>
    <property type="evidence" value="ECO:0007669"/>
    <property type="project" value="UniProtKB-KW"/>
</dbReference>
<reference evidence="4 5" key="1">
    <citation type="submission" date="2020-01" db="EMBL/GenBank/DDBJ databases">
        <authorList>
            <person name="Rodrigo-Torres L."/>
            <person name="Arahal R. D."/>
            <person name="Lucena T."/>
        </authorList>
    </citation>
    <scope>NUCLEOTIDE SEQUENCE [LARGE SCALE GENOMIC DNA]</scope>
    <source>
        <strain evidence="4 5">CECT 9293</strain>
    </source>
</reference>
<evidence type="ECO:0000259" key="2">
    <source>
        <dbReference type="Pfam" id="PF00535"/>
    </source>
</evidence>
<feature type="domain" description="Glycosyltransferase 2-like" evidence="2">
    <location>
        <begin position="16"/>
        <end position="133"/>
    </location>
</feature>
<feature type="transmembrane region" description="Helical" evidence="1">
    <location>
        <begin position="314"/>
        <end position="336"/>
    </location>
</feature>
<keyword evidence="1" id="KW-0812">Transmembrane</keyword>
<gene>
    <name evidence="4" type="primary">ppm1</name>
    <name evidence="4" type="ORF">CHRY9293_01560</name>
</gene>
<dbReference type="Pfam" id="PF09835">
    <property type="entry name" value="DUF2062"/>
    <property type="match status" value="1"/>
</dbReference>
<organism evidence="4 5">
    <name type="scientific">Chryseobacterium potabilaquae</name>
    <dbReference type="NCBI Taxonomy" id="2675057"/>
    <lineage>
        <taxon>Bacteria</taxon>
        <taxon>Pseudomonadati</taxon>
        <taxon>Bacteroidota</taxon>
        <taxon>Flavobacteriia</taxon>
        <taxon>Flavobacteriales</taxon>
        <taxon>Weeksellaceae</taxon>
        <taxon>Chryseobacterium group</taxon>
        <taxon>Chryseobacterium</taxon>
    </lineage>
</organism>
<dbReference type="RefSeq" id="WP_162032463.1">
    <property type="nucleotide sequence ID" value="NZ_CACVBR010000010.1"/>
</dbReference>